<name>A0AA35TC88_GEOBA</name>
<protein>
    <submittedName>
        <fullName evidence="2">SUMO-activating enzyme subunit 2</fullName>
    </submittedName>
</protein>
<dbReference type="GO" id="GO:0005737">
    <property type="term" value="C:cytoplasm"/>
    <property type="evidence" value="ECO:0007669"/>
    <property type="project" value="TreeGrafter"/>
</dbReference>
<dbReference type="EMBL" id="CASHTH010003461">
    <property type="protein sequence ID" value="CAI8045257.1"/>
    <property type="molecule type" value="Genomic_DNA"/>
</dbReference>
<dbReference type="InterPro" id="IPR000594">
    <property type="entry name" value="ThiF_NAD_FAD-bd"/>
</dbReference>
<dbReference type="PANTHER" id="PTHR10953:SF102">
    <property type="entry name" value="ADENYLYLTRANSFERASE AND SULFURTRANSFERASE MOCS3"/>
    <property type="match status" value="1"/>
</dbReference>
<dbReference type="InterPro" id="IPR045886">
    <property type="entry name" value="ThiF/MoeB/HesA"/>
</dbReference>
<dbReference type="PANTHER" id="PTHR10953">
    <property type="entry name" value="UBIQUITIN-ACTIVATING ENZYME E1"/>
    <property type="match status" value="1"/>
</dbReference>
<gene>
    <name evidence="2" type="ORF">GBAR_LOCUS25050</name>
</gene>
<dbReference type="Gene3D" id="3.40.50.720">
    <property type="entry name" value="NAD(P)-binding Rossmann-like Domain"/>
    <property type="match status" value="1"/>
</dbReference>
<feature type="domain" description="THIF-type NAD/FAD binding fold" evidence="1">
    <location>
        <begin position="15"/>
        <end position="175"/>
    </location>
</feature>
<dbReference type="GO" id="GO:0008641">
    <property type="term" value="F:ubiquitin-like modifier activating enzyme activity"/>
    <property type="evidence" value="ECO:0007669"/>
    <property type="project" value="InterPro"/>
</dbReference>
<dbReference type="GO" id="GO:0004792">
    <property type="term" value="F:thiosulfate-cyanide sulfurtransferase activity"/>
    <property type="evidence" value="ECO:0007669"/>
    <property type="project" value="TreeGrafter"/>
</dbReference>
<proteinExistence type="predicted"/>
<dbReference type="SUPFAM" id="SSF69572">
    <property type="entry name" value="Activating enzymes of the ubiquitin-like proteins"/>
    <property type="match status" value="1"/>
</dbReference>
<evidence type="ECO:0000313" key="3">
    <source>
        <dbReference type="Proteomes" id="UP001174909"/>
    </source>
</evidence>
<comment type="caution">
    <text evidence="2">The sequence shown here is derived from an EMBL/GenBank/DDBJ whole genome shotgun (WGS) entry which is preliminary data.</text>
</comment>
<dbReference type="AlphaFoldDB" id="A0AA35TC88"/>
<evidence type="ECO:0000259" key="1">
    <source>
        <dbReference type="Pfam" id="PF00899"/>
    </source>
</evidence>
<dbReference type="Pfam" id="PF00899">
    <property type="entry name" value="ThiF"/>
    <property type="match status" value="1"/>
</dbReference>
<keyword evidence="3" id="KW-1185">Reference proteome</keyword>
<organism evidence="2 3">
    <name type="scientific">Geodia barretti</name>
    <name type="common">Barrett's horny sponge</name>
    <dbReference type="NCBI Taxonomy" id="519541"/>
    <lineage>
        <taxon>Eukaryota</taxon>
        <taxon>Metazoa</taxon>
        <taxon>Porifera</taxon>
        <taxon>Demospongiae</taxon>
        <taxon>Heteroscleromorpha</taxon>
        <taxon>Tetractinellida</taxon>
        <taxon>Astrophorina</taxon>
        <taxon>Geodiidae</taxon>
        <taxon>Geodia</taxon>
    </lineage>
</organism>
<dbReference type="GO" id="GO:0016779">
    <property type="term" value="F:nucleotidyltransferase activity"/>
    <property type="evidence" value="ECO:0007669"/>
    <property type="project" value="TreeGrafter"/>
</dbReference>
<accession>A0AA35TC88</accession>
<dbReference type="Proteomes" id="UP001174909">
    <property type="component" value="Unassembled WGS sequence"/>
</dbReference>
<reference evidence="2" key="1">
    <citation type="submission" date="2023-03" db="EMBL/GenBank/DDBJ databases">
        <authorList>
            <person name="Steffen K."/>
            <person name="Cardenas P."/>
        </authorList>
    </citation>
    <scope>NUCLEOTIDE SEQUENCE</scope>
</reference>
<dbReference type="PROSITE" id="PS51257">
    <property type="entry name" value="PROKAR_LIPOPROTEIN"/>
    <property type="match status" value="1"/>
</dbReference>
<sequence length="266" mass="29374">MDYFSRQRSIPDWHQPLIEVQTTLVLGVGGIGCSVARNLCRLGVQEVIIVDCDTVSASNVNRQVLYSTSDVGRSKVSAALDGLKPHCIRTKLTGVECDAVKEWGKIVELTKRSNVVFNGIDVGEYFDYAVTSLCVALGVSYVAASSYGHTAVVDCYPPPLLPRDGPCWACNNSPRDRDILSQLTPTHITQISSLSFLPEDKTCGQEGQKLKTSDYFYTRHMEHCHHEPQVNLEDRGLLCLPGLLSSLWVQALRLDHLVRLSLSVAQ</sequence>
<evidence type="ECO:0000313" key="2">
    <source>
        <dbReference type="EMBL" id="CAI8045257.1"/>
    </source>
</evidence>
<dbReference type="InterPro" id="IPR035985">
    <property type="entry name" value="Ubiquitin-activating_enz"/>
</dbReference>